<comment type="caution">
    <text evidence="8">The sequence shown here is derived from an EMBL/GenBank/DDBJ whole genome shotgun (WGS) entry which is preliminary data.</text>
</comment>
<evidence type="ECO:0000256" key="3">
    <source>
        <dbReference type="ARBA" id="ARBA00022691"/>
    </source>
</evidence>
<dbReference type="Proteomes" id="UP000051264">
    <property type="component" value="Unassembled WGS sequence"/>
</dbReference>
<dbReference type="PANTHER" id="PTHR18895:SF74">
    <property type="entry name" value="MTRF1L RELEASE FACTOR GLUTAMINE METHYLTRANSFERASE"/>
    <property type="match status" value="1"/>
</dbReference>
<dbReference type="eggNOG" id="COG2890">
    <property type="taxonomic scope" value="Bacteria"/>
</dbReference>
<dbReference type="Gene3D" id="3.40.50.150">
    <property type="entry name" value="Vaccinia Virus protein VP39"/>
    <property type="match status" value="1"/>
</dbReference>
<dbReference type="InterPro" id="IPR029063">
    <property type="entry name" value="SAM-dependent_MTases_sf"/>
</dbReference>
<dbReference type="OrthoDB" id="9800643at2"/>
<dbReference type="AlphaFoldDB" id="A0A0R1RQN3"/>
<dbReference type="InterPro" id="IPR002052">
    <property type="entry name" value="DNA_methylase_N6_adenine_CS"/>
</dbReference>
<comment type="function">
    <text evidence="5">Methylates the class 1 translation termination release factors RF1/PrfA and RF2/PrfB on the glutamine residue of the universally conserved GGQ motif.</text>
</comment>
<dbReference type="STRING" id="1423747.FC69_GL001652"/>
<dbReference type="GO" id="GO:0003676">
    <property type="term" value="F:nucleic acid binding"/>
    <property type="evidence" value="ECO:0007669"/>
    <property type="project" value="InterPro"/>
</dbReference>
<feature type="binding site" evidence="5">
    <location>
        <position position="187"/>
    </location>
    <ligand>
        <name>S-adenosyl-L-methionine</name>
        <dbReference type="ChEBI" id="CHEBI:59789"/>
    </ligand>
</feature>
<dbReference type="InterPro" id="IPR040758">
    <property type="entry name" value="PrmC_N"/>
</dbReference>
<dbReference type="Pfam" id="PF17827">
    <property type="entry name" value="PrmC_N"/>
    <property type="match status" value="1"/>
</dbReference>
<dbReference type="InterPro" id="IPR004556">
    <property type="entry name" value="HemK-like"/>
</dbReference>
<feature type="binding site" evidence="5">
    <location>
        <position position="172"/>
    </location>
    <ligand>
        <name>S-adenosyl-L-methionine</name>
        <dbReference type="ChEBI" id="CHEBI:59789"/>
    </ligand>
</feature>
<dbReference type="InterPro" id="IPR007848">
    <property type="entry name" value="Small_mtfrase_dom"/>
</dbReference>
<dbReference type="RefSeq" id="WP_025083207.1">
    <property type="nucleotide sequence ID" value="NZ_AZEX01000047.1"/>
</dbReference>
<evidence type="ECO:0000259" key="6">
    <source>
        <dbReference type="Pfam" id="PF05175"/>
    </source>
</evidence>
<sequence>MAQRTYLKALNWAFLFLEERDKEREAARFLLSGLQHWSNTQLVLNYQSAMPEVLWQQYQAAIQAFAQDQPAQYILGYADFYGREFKVTPATLIPRPETEELVEWVLTTHPDVNQTLKVLDVGTGSGAIANTLALERPNWQVTAVDISTDALNVAQENAQQLQSGVHFEQGDFLAPVNGQQFDIIVSNPPYIADSERAVMDASVLEYEPDIALFAAQDGLDFYERFAKEVLPYFKPTAELFLEFGYQQKPNIEKLFTSYCSDISLEFKKDLANWPRMMRGSYNFTNNLI</sequence>
<protein>
    <recommendedName>
        <fullName evidence="5">Release factor glutamine methyltransferase</fullName>
        <shortName evidence="5">RF MTase</shortName>
        <ecNumber evidence="5">2.1.1.297</ecNumber>
    </recommendedName>
    <alternativeName>
        <fullName evidence="5">N5-glutamine methyltransferase PrmC</fullName>
    </alternativeName>
    <alternativeName>
        <fullName evidence="5">Protein-(glutamine-N5) MTase PrmC</fullName>
    </alternativeName>
    <alternativeName>
        <fullName evidence="5">Protein-glutamine N-methyltransferase PrmC</fullName>
    </alternativeName>
</protein>
<keyword evidence="2 5" id="KW-0808">Transferase</keyword>
<evidence type="ECO:0000256" key="4">
    <source>
        <dbReference type="ARBA" id="ARBA00048391"/>
    </source>
</evidence>
<dbReference type="NCBIfam" id="TIGR03534">
    <property type="entry name" value="RF_mod_PrmC"/>
    <property type="match status" value="1"/>
</dbReference>
<dbReference type="HAMAP" id="MF_02126">
    <property type="entry name" value="RF_methyltr_PrmC"/>
    <property type="match status" value="1"/>
</dbReference>
<dbReference type="NCBIfam" id="TIGR00536">
    <property type="entry name" value="hemK_fam"/>
    <property type="match status" value="1"/>
</dbReference>
<proteinExistence type="inferred from homology"/>
<dbReference type="GO" id="GO:0032259">
    <property type="term" value="P:methylation"/>
    <property type="evidence" value="ECO:0007669"/>
    <property type="project" value="UniProtKB-KW"/>
</dbReference>
<dbReference type="InterPro" id="IPR019874">
    <property type="entry name" value="RF_methyltr_PrmC"/>
</dbReference>
<gene>
    <name evidence="5" type="primary">prmC</name>
    <name evidence="8" type="ORF">FC69_GL001652</name>
</gene>
<keyword evidence="1 5" id="KW-0489">Methyltransferase</keyword>
<evidence type="ECO:0000313" key="8">
    <source>
        <dbReference type="EMBL" id="KRL59399.1"/>
    </source>
</evidence>
<name>A0A0R1RQN3_9LACO</name>
<dbReference type="Gene3D" id="1.10.8.10">
    <property type="entry name" value="DNA helicase RuvA subunit, C-terminal domain"/>
    <property type="match status" value="1"/>
</dbReference>
<dbReference type="GO" id="GO:0102559">
    <property type="term" value="F:peptide chain release factor N(5)-glutamine methyltransferase activity"/>
    <property type="evidence" value="ECO:0007669"/>
    <property type="project" value="UniProtKB-EC"/>
</dbReference>
<reference evidence="8 9" key="1">
    <citation type="journal article" date="2015" name="Genome Announc.">
        <title>Expanding the biotechnology potential of lactobacilli through comparative genomics of 213 strains and associated genera.</title>
        <authorList>
            <person name="Sun Z."/>
            <person name="Harris H.M."/>
            <person name="McCann A."/>
            <person name="Guo C."/>
            <person name="Argimon S."/>
            <person name="Zhang W."/>
            <person name="Yang X."/>
            <person name="Jeffery I.B."/>
            <person name="Cooney J.C."/>
            <person name="Kagawa T.F."/>
            <person name="Liu W."/>
            <person name="Song Y."/>
            <person name="Salvetti E."/>
            <person name="Wrobel A."/>
            <person name="Rasinkangas P."/>
            <person name="Parkhill J."/>
            <person name="Rea M.C."/>
            <person name="O'Sullivan O."/>
            <person name="Ritari J."/>
            <person name="Douillard F.P."/>
            <person name="Paul Ross R."/>
            <person name="Yang R."/>
            <person name="Briner A.E."/>
            <person name="Felis G.E."/>
            <person name="de Vos W.M."/>
            <person name="Barrangou R."/>
            <person name="Klaenhammer T.R."/>
            <person name="Caufield P.W."/>
            <person name="Cui Y."/>
            <person name="Zhang H."/>
            <person name="O'Toole P.W."/>
        </authorList>
    </citation>
    <scope>NUCLEOTIDE SEQUENCE [LARGE SCALE GENOMIC DNA]</scope>
    <source>
        <strain evidence="8 9">DSM 14340</strain>
    </source>
</reference>
<comment type="similarity">
    <text evidence="5">Belongs to the protein N5-glutamine methyltransferase family. PrmC subfamily.</text>
</comment>
<evidence type="ECO:0000313" key="9">
    <source>
        <dbReference type="Proteomes" id="UP000051264"/>
    </source>
</evidence>
<dbReference type="PATRIC" id="fig|1423747.3.peg.1680"/>
<feature type="domain" description="Methyltransferase small" evidence="6">
    <location>
        <begin position="108"/>
        <end position="195"/>
    </location>
</feature>
<dbReference type="PROSITE" id="PS00092">
    <property type="entry name" value="N6_MTASE"/>
    <property type="match status" value="1"/>
</dbReference>
<dbReference type="Pfam" id="PF05175">
    <property type="entry name" value="MTS"/>
    <property type="match status" value="1"/>
</dbReference>
<feature type="binding site" evidence="5">
    <location>
        <begin position="187"/>
        <end position="190"/>
    </location>
    <ligand>
        <name>substrate</name>
    </ligand>
</feature>
<evidence type="ECO:0000256" key="5">
    <source>
        <dbReference type="HAMAP-Rule" id="MF_02126"/>
    </source>
</evidence>
<keyword evidence="3 5" id="KW-0949">S-adenosyl-L-methionine</keyword>
<dbReference type="EMBL" id="AZEX01000047">
    <property type="protein sequence ID" value="KRL59399.1"/>
    <property type="molecule type" value="Genomic_DNA"/>
</dbReference>
<feature type="binding site" evidence="5">
    <location>
        <begin position="122"/>
        <end position="126"/>
    </location>
    <ligand>
        <name>S-adenosyl-L-methionine</name>
        <dbReference type="ChEBI" id="CHEBI:59789"/>
    </ligand>
</feature>
<feature type="binding site" evidence="5">
    <location>
        <position position="145"/>
    </location>
    <ligand>
        <name>S-adenosyl-L-methionine</name>
        <dbReference type="ChEBI" id="CHEBI:59789"/>
    </ligand>
</feature>
<comment type="catalytic activity">
    <reaction evidence="4 5">
        <text>L-glutaminyl-[peptide chain release factor] + S-adenosyl-L-methionine = N(5)-methyl-L-glutaminyl-[peptide chain release factor] + S-adenosyl-L-homocysteine + H(+)</text>
        <dbReference type="Rhea" id="RHEA:42896"/>
        <dbReference type="Rhea" id="RHEA-COMP:10271"/>
        <dbReference type="Rhea" id="RHEA-COMP:10272"/>
        <dbReference type="ChEBI" id="CHEBI:15378"/>
        <dbReference type="ChEBI" id="CHEBI:30011"/>
        <dbReference type="ChEBI" id="CHEBI:57856"/>
        <dbReference type="ChEBI" id="CHEBI:59789"/>
        <dbReference type="ChEBI" id="CHEBI:61891"/>
        <dbReference type="EC" id="2.1.1.297"/>
    </reaction>
</comment>
<accession>A0A0R1RQN3</accession>
<dbReference type="EC" id="2.1.1.297" evidence="5"/>
<dbReference type="SUPFAM" id="SSF53335">
    <property type="entry name" value="S-adenosyl-L-methionine-dependent methyltransferases"/>
    <property type="match status" value="1"/>
</dbReference>
<evidence type="ECO:0000259" key="7">
    <source>
        <dbReference type="Pfam" id="PF17827"/>
    </source>
</evidence>
<organism evidence="8 9">
    <name type="scientific">Latilactobacillus fuchuensis DSM 14340 = JCM 11249</name>
    <dbReference type="NCBI Taxonomy" id="1423747"/>
    <lineage>
        <taxon>Bacteria</taxon>
        <taxon>Bacillati</taxon>
        <taxon>Bacillota</taxon>
        <taxon>Bacilli</taxon>
        <taxon>Lactobacillales</taxon>
        <taxon>Lactobacillaceae</taxon>
        <taxon>Latilactobacillus</taxon>
    </lineage>
</organism>
<dbReference type="InterPro" id="IPR050320">
    <property type="entry name" value="N5-glutamine_MTase"/>
</dbReference>
<dbReference type="PANTHER" id="PTHR18895">
    <property type="entry name" value="HEMK METHYLTRANSFERASE"/>
    <property type="match status" value="1"/>
</dbReference>
<feature type="domain" description="Release factor glutamine methyltransferase N-terminal" evidence="7">
    <location>
        <begin position="9"/>
        <end position="76"/>
    </location>
</feature>
<evidence type="ECO:0000256" key="1">
    <source>
        <dbReference type="ARBA" id="ARBA00022603"/>
    </source>
</evidence>
<dbReference type="CDD" id="cd02440">
    <property type="entry name" value="AdoMet_MTases"/>
    <property type="match status" value="1"/>
</dbReference>
<evidence type="ECO:0000256" key="2">
    <source>
        <dbReference type="ARBA" id="ARBA00022679"/>
    </source>
</evidence>